<dbReference type="InterPro" id="IPR002557">
    <property type="entry name" value="Chitin-bd_dom"/>
</dbReference>
<dbReference type="Proteomes" id="UP000276133">
    <property type="component" value="Unassembled WGS sequence"/>
</dbReference>
<dbReference type="AlphaFoldDB" id="A0A3M7R4S6"/>
<dbReference type="Gene3D" id="2.170.140.10">
    <property type="entry name" value="Chitin binding domain"/>
    <property type="match status" value="1"/>
</dbReference>
<evidence type="ECO:0000256" key="1">
    <source>
        <dbReference type="SAM" id="Phobius"/>
    </source>
</evidence>
<sequence>MKNLKLFQLLDNLFQWKNKIILTKMNLMSLTFVIFLAFGYTKPQFLEYLKPQLEKINLIDIYFFNQNDAILQQLTKIERNISPKLTPKLSPNASCSSIDLTCSPGNCSQFRRCIADQVVILKCPNNLLFSNHTKSCQFRL</sequence>
<keyword evidence="1" id="KW-0812">Transmembrane</keyword>
<dbReference type="GO" id="GO:0005576">
    <property type="term" value="C:extracellular region"/>
    <property type="evidence" value="ECO:0007669"/>
    <property type="project" value="InterPro"/>
</dbReference>
<reference evidence="3 4" key="1">
    <citation type="journal article" date="2018" name="Sci. Rep.">
        <title>Genomic signatures of local adaptation to the degree of environmental predictability in rotifers.</title>
        <authorList>
            <person name="Franch-Gras L."/>
            <person name="Hahn C."/>
            <person name="Garcia-Roger E.M."/>
            <person name="Carmona M.J."/>
            <person name="Serra M."/>
            <person name="Gomez A."/>
        </authorList>
    </citation>
    <scope>NUCLEOTIDE SEQUENCE [LARGE SCALE GENOMIC DNA]</scope>
    <source>
        <strain evidence="3">HYR1</strain>
    </source>
</reference>
<keyword evidence="1" id="KW-1133">Transmembrane helix</keyword>
<comment type="caution">
    <text evidence="3">The sequence shown here is derived from an EMBL/GenBank/DDBJ whole genome shotgun (WGS) entry which is preliminary data.</text>
</comment>
<dbReference type="EMBL" id="REGN01004223">
    <property type="protein sequence ID" value="RNA18546.1"/>
    <property type="molecule type" value="Genomic_DNA"/>
</dbReference>
<feature type="domain" description="Chitin-binding type-2" evidence="2">
    <location>
        <begin position="92"/>
        <end position="140"/>
    </location>
</feature>
<name>A0A3M7R4S6_BRAPC</name>
<dbReference type="PROSITE" id="PS50940">
    <property type="entry name" value="CHIT_BIND_II"/>
    <property type="match status" value="1"/>
</dbReference>
<evidence type="ECO:0000259" key="2">
    <source>
        <dbReference type="PROSITE" id="PS50940"/>
    </source>
</evidence>
<dbReference type="InterPro" id="IPR036508">
    <property type="entry name" value="Chitin-bd_dom_sf"/>
</dbReference>
<feature type="transmembrane region" description="Helical" evidence="1">
    <location>
        <begin position="20"/>
        <end position="40"/>
    </location>
</feature>
<evidence type="ECO:0000313" key="3">
    <source>
        <dbReference type="EMBL" id="RNA18546.1"/>
    </source>
</evidence>
<keyword evidence="4" id="KW-1185">Reference proteome</keyword>
<accession>A0A3M7R4S6</accession>
<proteinExistence type="predicted"/>
<dbReference type="GO" id="GO:0008061">
    <property type="term" value="F:chitin binding"/>
    <property type="evidence" value="ECO:0007669"/>
    <property type="project" value="InterPro"/>
</dbReference>
<dbReference type="Pfam" id="PF01607">
    <property type="entry name" value="CBM_14"/>
    <property type="match status" value="1"/>
</dbReference>
<protein>
    <recommendedName>
        <fullName evidence="2">Chitin-binding type-2 domain-containing protein</fullName>
    </recommendedName>
</protein>
<evidence type="ECO:0000313" key="4">
    <source>
        <dbReference type="Proteomes" id="UP000276133"/>
    </source>
</evidence>
<organism evidence="3 4">
    <name type="scientific">Brachionus plicatilis</name>
    <name type="common">Marine rotifer</name>
    <name type="synonym">Brachionus muelleri</name>
    <dbReference type="NCBI Taxonomy" id="10195"/>
    <lineage>
        <taxon>Eukaryota</taxon>
        <taxon>Metazoa</taxon>
        <taxon>Spiralia</taxon>
        <taxon>Gnathifera</taxon>
        <taxon>Rotifera</taxon>
        <taxon>Eurotatoria</taxon>
        <taxon>Monogononta</taxon>
        <taxon>Pseudotrocha</taxon>
        <taxon>Ploima</taxon>
        <taxon>Brachionidae</taxon>
        <taxon>Brachionus</taxon>
    </lineage>
</organism>
<keyword evidence="1" id="KW-0472">Membrane</keyword>
<dbReference type="SUPFAM" id="SSF57625">
    <property type="entry name" value="Invertebrate chitin-binding proteins"/>
    <property type="match status" value="1"/>
</dbReference>
<gene>
    <name evidence="3" type="ORF">BpHYR1_018183</name>
</gene>